<keyword evidence="5" id="KW-0812">Transmembrane</keyword>
<evidence type="ECO:0000256" key="7">
    <source>
        <dbReference type="ARBA" id="ARBA00022927"/>
    </source>
</evidence>
<evidence type="ECO:0000256" key="1">
    <source>
        <dbReference type="ARBA" id="ARBA00004442"/>
    </source>
</evidence>
<evidence type="ECO:0000256" key="10">
    <source>
        <dbReference type="RuleBase" id="RU004004"/>
    </source>
</evidence>
<comment type="caution">
    <text evidence="15">The sequence shown here is derived from an EMBL/GenBank/DDBJ whole genome shotgun (WGS) entry which is preliminary data.</text>
</comment>
<keyword evidence="16" id="KW-1185">Reference proteome</keyword>
<keyword evidence="4" id="KW-1134">Transmembrane beta strand</keyword>
<dbReference type="InterPro" id="IPR004845">
    <property type="entry name" value="T2SS_GspD_CS"/>
</dbReference>
<evidence type="ECO:0000259" key="14">
    <source>
        <dbReference type="Pfam" id="PF21305"/>
    </source>
</evidence>
<dbReference type="InterPro" id="IPR005644">
    <property type="entry name" value="NolW-like"/>
</dbReference>
<dbReference type="InterPro" id="IPR038591">
    <property type="entry name" value="NolW-like_sf"/>
</dbReference>
<evidence type="ECO:0000256" key="5">
    <source>
        <dbReference type="ARBA" id="ARBA00022692"/>
    </source>
</evidence>
<dbReference type="RefSeq" id="WP_306851211.1">
    <property type="nucleotide sequence ID" value="NZ_JAUSSK010000004.1"/>
</dbReference>
<dbReference type="InterPro" id="IPR013356">
    <property type="entry name" value="T2SS_GspD"/>
</dbReference>
<feature type="domain" description="NolW-like" evidence="13">
    <location>
        <begin position="335"/>
        <end position="452"/>
    </location>
</feature>
<evidence type="ECO:0000313" key="16">
    <source>
        <dbReference type="Proteomes" id="UP001237737"/>
    </source>
</evidence>
<dbReference type="PROSITE" id="PS51257">
    <property type="entry name" value="PROKAR_LIPOPROTEIN"/>
    <property type="match status" value="1"/>
</dbReference>
<comment type="subcellular location">
    <subcellularLocation>
        <location evidence="1 10">Cell outer membrane</location>
    </subcellularLocation>
</comment>
<evidence type="ECO:0000256" key="9">
    <source>
        <dbReference type="ARBA" id="ARBA00023237"/>
    </source>
</evidence>
<feature type="domain" description="GspD-like N0" evidence="14">
    <location>
        <begin position="99"/>
        <end position="165"/>
    </location>
</feature>
<dbReference type="PANTHER" id="PTHR30332:SF25">
    <property type="entry name" value="SECRETIN XPSD"/>
    <property type="match status" value="1"/>
</dbReference>
<dbReference type="Pfam" id="PF00263">
    <property type="entry name" value="Secretin"/>
    <property type="match status" value="1"/>
</dbReference>
<keyword evidence="6" id="KW-0732">Signal</keyword>
<evidence type="ECO:0000259" key="12">
    <source>
        <dbReference type="Pfam" id="PF00263"/>
    </source>
</evidence>
<feature type="region of interest" description="Disordered" evidence="11">
    <location>
        <begin position="362"/>
        <end position="419"/>
    </location>
</feature>
<name>A0ABT9T3B2_9GAMM</name>
<organism evidence="15 16">
    <name type="scientific">Luteibacter jiangsuensis</name>
    <dbReference type="NCBI Taxonomy" id="637577"/>
    <lineage>
        <taxon>Bacteria</taxon>
        <taxon>Pseudomonadati</taxon>
        <taxon>Pseudomonadota</taxon>
        <taxon>Gammaproteobacteria</taxon>
        <taxon>Lysobacterales</taxon>
        <taxon>Rhodanobacteraceae</taxon>
        <taxon>Luteibacter</taxon>
    </lineage>
</organism>
<evidence type="ECO:0000256" key="6">
    <source>
        <dbReference type="ARBA" id="ARBA00022729"/>
    </source>
</evidence>
<dbReference type="Proteomes" id="UP001237737">
    <property type="component" value="Unassembled WGS sequence"/>
</dbReference>
<sequence>MKRSIIGLAVLSALLTAACAPHKPRQGAGTIERAALEGVDRPVPSSLPLAPEEGEISDGPRATNTSIAREIEHGSGRFIRPRAADVPHPAVTGKGAVTLNFEDQPVEAVVKAILGDLLAENYSVAPGVQGTISFSTSRPVAREDALPILETLLAWTGSALVREHGRYSVLPAHQAVAGRLVPSLKAAKPGAGLSARLFPLHHVAAPAMAKLLAPFAAADAILLADAARNVLVVAGTRDELANYGETIDTFDVDWVAGMSVGVFGLEHASVGELLPALDSVFGEKSGAPVAGLIRFMPIERTNALVVIATQAAHLDQVGEWIARIDRGGGNEPRLFVYDVRHLLASDLARYVANVFGGSAPDQPAPVLAPGLTPSALGDGGDANASERGAGGDDRSTEQSSFFQPPQTHPAAAANGDGASGIRVTAIDTNNQLMVRARPSQWSQIRQALERLDAIPLQVQIETRILEVTLRDEFRFGVQWYLEGMAGGHGGVAQPGNKQRWTLGGGPGSNGRPDTLYYSFVNKDLQVVLHAMQQDDNAKILSAPSLVVVNNRKARIQVGDQIPVTQTYVNTSLGGNSQVGQVEYKDTGVILDVRPRVNPGGLVYLDVAQEVSRAGIRLGDNVPIIKRKLTTQVAVQSGQTVLLGGLIQESETRSRSGVPYLSRIPFLGALFRTNIDAGERTELIVLITPKVITGGEDAKRVSDDYRRAFRSLRPFEAAAEVTPMSAGDKAEG</sequence>
<evidence type="ECO:0000313" key="15">
    <source>
        <dbReference type="EMBL" id="MDQ0011048.1"/>
    </source>
</evidence>
<dbReference type="NCBIfam" id="TIGR02517">
    <property type="entry name" value="type_II_gspD"/>
    <property type="match status" value="1"/>
</dbReference>
<keyword evidence="8" id="KW-0472">Membrane</keyword>
<dbReference type="PANTHER" id="PTHR30332">
    <property type="entry name" value="PROBABLE GENERAL SECRETION PATHWAY PROTEIN D"/>
    <property type="match status" value="1"/>
</dbReference>
<dbReference type="Pfam" id="PF21305">
    <property type="entry name" value="type_II_gspD_N0"/>
    <property type="match status" value="1"/>
</dbReference>
<feature type="domain" description="NolW-like" evidence="13">
    <location>
        <begin position="196"/>
        <end position="253"/>
    </location>
</feature>
<evidence type="ECO:0000256" key="2">
    <source>
        <dbReference type="ARBA" id="ARBA00006980"/>
    </source>
</evidence>
<dbReference type="PROSITE" id="PS00875">
    <property type="entry name" value="T2SP_D"/>
    <property type="match status" value="1"/>
</dbReference>
<dbReference type="PRINTS" id="PR01032">
    <property type="entry name" value="PHAGEIV"/>
</dbReference>
<dbReference type="InterPro" id="IPR050810">
    <property type="entry name" value="Bact_Secretion_Sys_Channel"/>
</dbReference>
<keyword evidence="9" id="KW-0998">Cell outer membrane</keyword>
<dbReference type="InterPro" id="IPR004846">
    <property type="entry name" value="T2SS/T3SS_dom"/>
</dbReference>
<dbReference type="Pfam" id="PF03958">
    <property type="entry name" value="Secretin_N"/>
    <property type="match status" value="3"/>
</dbReference>
<gene>
    <name evidence="15" type="ORF">J2T07_003254</name>
</gene>
<dbReference type="PRINTS" id="PR00811">
    <property type="entry name" value="BCTERIALGSPD"/>
</dbReference>
<dbReference type="EMBL" id="JAUSSK010000004">
    <property type="protein sequence ID" value="MDQ0011048.1"/>
    <property type="molecule type" value="Genomic_DNA"/>
</dbReference>
<keyword evidence="7" id="KW-0653">Protein transport</keyword>
<evidence type="ECO:0000256" key="4">
    <source>
        <dbReference type="ARBA" id="ARBA00022452"/>
    </source>
</evidence>
<comment type="similarity">
    <text evidence="2">Belongs to the bacterial secretin family. GSP D subfamily.</text>
</comment>
<keyword evidence="3 10" id="KW-0813">Transport</keyword>
<reference evidence="15 16" key="1">
    <citation type="submission" date="2023-07" db="EMBL/GenBank/DDBJ databases">
        <title>Sorghum-associated microbial communities from plants grown in Nebraska, USA.</title>
        <authorList>
            <person name="Schachtman D."/>
        </authorList>
    </citation>
    <scope>NUCLEOTIDE SEQUENCE [LARGE SCALE GENOMIC DNA]</scope>
    <source>
        <strain evidence="15 16">CC60</strain>
    </source>
</reference>
<evidence type="ECO:0000256" key="8">
    <source>
        <dbReference type="ARBA" id="ARBA00023136"/>
    </source>
</evidence>
<feature type="domain" description="NolW-like" evidence="13">
    <location>
        <begin position="261"/>
        <end position="327"/>
    </location>
</feature>
<dbReference type="Gene3D" id="3.55.50.30">
    <property type="match status" value="1"/>
</dbReference>
<evidence type="ECO:0000259" key="13">
    <source>
        <dbReference type="Pfam" id="PF03958"/>
    </source>
</evidence>
<feature type="domain" description="Type II/III secretion system secretin-like" evidence="12">
    <location>
        <begin position="530"/>
        <end position="691"/>
    </location>
</feature>
<accession>A0ABT9T3B2</accession>
<proteinExistence type="inferred from homology"/>
<dbReference type="InterPro" id="IPR001775">
    <property type="entry name" value="GspD/PilQ"/>
</dbReference>
<protein>
    <submittedName>
        <fullName evidence="15">General secretion pathway protein D</fullName>
    </submittedName>
</protein>
<evidence type="ECO:0000256" key="3">
    <source>
        <dbReference type="ARBA" id="ARBA00022448"/>
    </source>
</evidence>
<dbReference type="Gene3D" id="3.30.1370.120">
    <property type="match status" value="3"/>
</dbReference>
<evidence type="ECO:0000256" key="11">
    <source>
        <dbReference type="SAM" id="MobiDB-lite"/>
    </source>
</evidence>
<feature type="region of interest" description="Disordered" evidence="11">
    <location>
        <begin position="42"/>
        <end position="63"/>
    </location>
</feature>
<dbReference type="InterPro" id="IPR049371">
    <property type="entry name" value="GspD-like_N0"/>
</dbReference>